<protein>
    <recommendedName>
        <fullName evidence="3">Response regulatory domain-containing protein</fullName>
    </recommendedName>
</protein>
<proteinExistence type="predicted"/>
<dbReference type="Proteomes" id="UP000094056">
    <property type="component" value="Unassembled WGS sequence"/>
</dbReference>
<evidence type="ECO:0000313" key="1">
    <source>
        <dbReference type="EMBL" id="ODS33424.1"/>
    </source>
</evidence>
<sequence>MDINIVIISDRDELHLLESALAGMQGYNIQIHRSIFDGLFELKKIPANLIIVDIEGLESSSNEILAAINQVSPESQIIIVSGSSNGKMSKAHNANMKLNNDNVICSFSHPLLFDRLSKTIKEYAKKKSRRTHCHSRA</sequence>
<accession>A0A1E3XEQ9</accession>
<dbReference type="InterPro" id="IPR011006">
    <property type="entry name" value="CheY-like_superfamily"/>
</dbReference>
<dbReference type="AlphaFoldDB" id="A0A1E3XEQ9"/>
<reference evidence="1 2" key="1">
    <citation type="submission" date="2016-07" db="EMBL/GenBank/DDBJ databases">
        <title>Draft genome of Scalindua rubra, obtained from a brine-seawater interface in the Red Sea, sheds light on salt adaptation in anammox bacteria.</title>
        <authorList>
            <person name="Speth D.R."/>
            <person name="Lagkouvardos I."/>
            <person name="Wang Y."/>
            <person name="Qian P.-Y."/>
            <person name="Dutilh B.E."/>
            <person name="Jetten M.S."/>
        </authorList>
    </citation>
    <scope>NUCLEOTIDE SEQUENCE [LARGE SCALE GENOMIC DNA]</scope>
    <source>
        <strain evidence="1">BSI-1</strain>
    </source>
</reference>
<comment type="caution">
    <text evidence="1">The sequence shown here is derived from an EMBL/GenBank/DDBJ whole genome shotgun (WGS) entry which is preliminary data.</text>
</comment>
<evidence type="ECO:0008006" key="3">
    <source>
        <dbReference type="Google" id="ProtNLM"/>
    </source>
</evidence>
<evidence type="ECO:0000313" key="2">
    <source>
        <dbReference type="Proteomes" id="UP000094056"/>
    </source>
</evidence>
<dbReference type="Gene3D" id="3.40.50.2300">
    <property type="match status" value="1"/>
</dbReference>
<gene>
    <name evidence="1" type="ORF">SCARUB_01461</name>
</gene>
<organism evidence="1 2">
    <name type="scientific">Candidatus Scalindua rubra</name>
    <dbReference type="NCBI Taxonomy" id="1872076"/>
    <lineage>
        <taxon>Bacteria</taxon>
        <taxon>Pseudomonadati</taxon>
        <taxon>Planctomycetota</taxon>
        <taxon>Candidatus Brocadiia</taxon>
        <taxon>Candidatus Brocadiales</taxon>
        <taxon>Candidatus Scalinduaceae</taxon>
        <taxon>Candidatus Scalindua</taxon>
    </lineage>
</organism>
<dbReference type="SUPFAM" id="SSF52172">
    <property type="entry name" value="CheY-like"/>
    <property type="match status" value="1"/>
</dbReference>
<name>A0A1E3XEQ9_9BACT</name>
<dbReference type="EMBL" id="MAYW01000029">
    <property type="protein sequence ID" value="ODS33424.1"/>
    <property type="molecule type" value="Genomic_DNA"/>
</dbReference>